<dbReference type="EMBL" id="JASPKY010000359">
    <property type="protein sequence ID" value="KAK9704015.1"/>
    <property type="molecule type" value="Genomic_DNA"/>
</dbReference>
<feature type="region of interest" description="Disordered" evidence="1">
    <location>
        <begin position="133"/>
        <end position="159"/>
    </location>
</feature>
<comment type="caution">
    <text evidence="2">The sequence shown here is derived from an EMBL/GenBank/DDBJ whole genome shotgun (WGS) entry which is preliminary data.</text>
</comment>
<dbReference type="InterPro" id="IPR027417">
    <property type="entry name" value="P-loop_NTPase"/>
</dbReference>
<protein>
    <submittedName>
        <fullName evidence="2">IQ calmodulin-binding motif</fullName>
    </submittedName>
</protein>
<reference evidence="2 3" key="1">
    <citation type="journal article" date="2024" name="BMC Genomics">
        <title>De novo assembly and annotation of Popillia japonica's genome with initial clues to its potential as an invasive pest.</title>
        <authorList>
            <person name="Cucini C."/>
            <person name="Boschi S."/>
            <person name="Funari R."/>
            <person name="Cardaioli E."/>
            <person name="Iannotti N."/>
            <person name="Marturano G."/>
            <person name="Paoli F."/>
            <person name="Bruttini M."/>
            <person name="Carapelli A."/>
            <person name="Frati F."/>
            <person name="Nardi F."/>
        </authorList>
    </citation>
    <scope>NUCLEOTIDE SEQUENCE [LARGE SCALE GENOMIC DNA]</scope>
    <source>
        <strain evidence="2">DMR45628</strain>
    </source>
</reference>
<evidence type="ECO:0000313" key="3">
    <source>
        <dbReference type="Proteomes" id="UP001458880"/>
    </source>
</evidence>
<organism evidence="2 3">
    <name type="scientific">Popillia japonica</name>
    <name type="common">Japanese beetle</name>
    <dbReference type="NCBI Taxonomy" id="7064"/>
    <lineage>
        <taxon>Eukaryota</taxon>
        <taxon>Metazoa</taxon>
        <taxon>Ecdysozoa</taxon>
        <taxon>Arthropoda</taxon>
        <taxon>Hexapoda</taxon>
        <taxon>Insecta</taxon>
        <taxon>Pterygota</taxon>
        <taxon>Neoptera</taxon>
        <taxon>Endopterygota</taxon>
        <taxon>Coleoptera</taxon>
        <taxon>Polyphaga</taxon>
        <taxon>Scarabaeiformia</taxon>
        <taxon>Scarabaeidae</taxon>
        <taxon>Rutelinae</taxon>
        <taxon>Popillia</taxon>
    </lineage>
</organism>
<dbReference type="Proteomes" id="UP001458880">
    <property type="component" value="Unassembled WGS sequence"/>
</dbReference>
<evidence type="ECO:0000313" key="2">
    <source>
        <dbReference type="EMBL" id="KAK9704015.1"/>
    </source>
</evidence>
<accession>A0AAW1JJ08</accession>
<dbReference type="Gene3D" id="1.20.5.190">
    <property type="match status" value="2"/>
</dbReference>
<evidence type="ECO:0000256" key="1">
    <source>
        <dbReference type="SAM" id="MobiDB-lite"/>
    </source>
</evidence>
<sequence length="183" mass="20443">MVNGTAMRQYSNRQKFLHLYHSYVSHSAGIEIVTYSNKYQTSAVVGGSADAQASSKDVSALFGRLDTTRAQSESAANPRNMDTEKRNNSAIVKKNMESEAATKIQASFRGYQVRKQLKNKLARDNITSIKRTTRRKSLGRIAEAKSANRQASDLEEQSATKIQAGIRGFLVRRRQKKTKPNSE</sequence>
<dbReference type="SMART" id="SM00015">
    <property type="entry name" value="IQ"/>
    <property type="match status" value="2"/>
</dbReference>
<gene>
    <name evidence="2" type="ORF">QE152_g28539</name>
</gene>
<dbReference type="InterPro" id="IPR000048">
    <property type="entry name" value="IQ_motif_EF-hand-BS"/>
</dbReference>
<dbReference type="SUPFAM" id="SSF52540">
    <property type="entry name" value="P-loop containing nucleoside triphosphate hydrolases"/>
    <property type="match status" value="1"/>
</dbReference>
<proteinExistence type="predicted"/>
<feature type="compositionally biased region" description="Polar residues" evidence="1">
    <location>
        <begin position="147"/>
        <end position="159"/>
    </location>
</feature>
<dbReference type="PROSITE" id="PS50096">
    <property type="entry name" value="IQ"/>
    <property type="match status" value="2"/>
</dbReference>
<dbReference type="Pfam" id="PF00612">
    <property type="entry name" value="IQ"/>
    <property type="match status" value="2"/>
</dbReference>
<name>A0AAW1JJ08_POPJA</name>
<dbReference type="AlphaFoldDB" id="A0AAW1JJ08"/>
<keyword evidence="3" id="KW-1185">Reference proteome</keyword>